<feature type="region of interest" description="Disordered" evidence="1">
    <location>
        <begin position="204"/>
        <end position="231"/>
    </location>
</feature>
<reference evidence="2" key="1">
    <citation type="journal article" date="2023" name="Mol. Biol. Evol.">
        <title>Third-Generation Sequencing Reveals the Adaptive Role of the Epigenome in Three Deep-Sea Polychaetes.</title>
        <authorList>
            <person name="Perez M."/>
            <person name="Aroh O."/>
            <person name="Sun Y."/>
            <person name="Lan Y."/>
            <person name="Juniper S.K."/>
            <person name="Young C.R."/>
            <person name="Angers B."/>
            <person name="Qian P.Y."/>
        </authorList>
    </citation>
    <scope>NUCLEOTIDE SEQUENCE</scope>
    <source>
        <strain evidence="2">P08H-3</strain>
    </source>
</reference>
<dbReference type="Pfam" id="PF10274">
    <property type="entry name" value="ParcG"/>
    <property type="match status" value="1"/>
</dbReference>
<keyword evidence="3" id="KW-1185">Reference proteome</keyword>
<evidence type="ECO:0000313" key="3">
    <source>
        <dbReference type="Proteomes" id="UP001208570"/>
    </source>
</evidence>
<accession>A0AAD9J970</accession>
<feature type="region of interest" description="Disordered" evidence="1">
    <location>
        <begin position="1"/>
        <end position="40"/>
    </location>
</feature>
<feature type="compositionally biased region" description="Polar residues" evidence="1">
    <location>
        <begin position="1"/>
        <end position="32"/>
    </location>
</feature>
<dbReference type="SUPFAM" id="SSF48371">
    <property type="entry name" value="ARM repeat"/>
    <property type="match status" value="1"/>
</dbReference>
<dbReference type="InterPro" id="IPR016024">
    <property type="entry name" value="ARM-type_fold"/>
</dbReference>
<comment type="caution">
    <text evidence="2">The sequence shown here is derived from an EMBL/GenBank/DDBJ whole genome shotgun (WGS) entry which is preliminary data.</text>
</comment>
<dbReference type="GO" id="GO:0051879">
    <property type="term" value="F:Hsp90 protein binding"/>
    <property type="evidence" value="ECO:0007669"/>
    <property type="project" value="TreeGrafter"/>
</dbReference>
<dbReference type="InterPro" id="IPR019399">
    <property type="entry name" value="Parkin_co-regulated_protein"/>
</dbReference>
<dbReference type="PANTHER" id="PTHR21207:SF2">
    <property type="entry name" value="PARKIN COREGULATED GENE PROTEIN"/>
    <property type="match status" value="1"/>
</dbReference>
<dbReference type="AlphaFoldDB" id="A0AAD9J970"/>
<proteinExistence type="predicted"/>
<gene>
    <name evidence="2" type="ORF">LSH36_489g01056</name>
</gene>
<evidence type="ECO:0008006" key="4">
    <source>
        <dbReference type="Google" id="ProtNLM"/>
    </source>
</evidence>
<sequence>MESQKKTPRGQSNVSGSLTNKKPNKQTKQSRPPKTGAFQKSGKEEVTLFRRFYDRSDIPVALDSNCRGPKLRWLIEIEKLDYHHFLPLFFDGMRDTKEPYATIATLGAKDMIIHAPPNKILNVVPQLIIPIKKALETKDPGVIIRMTQCIQELVKSDELVGEALVPYYRQILPVFNIFINKHNKAPGNRAISIRVPTPLRREAMATDERPWQQTRKEQLFSRFSEEDDDDD</sequence>
<dbReference type="EMBL" id="JAODUP010000489">
    <property type="protein sequence ID" value="KAK2148604.1"/>
    <property type="molecule type" value="Genomic_DNA"/>
</dbReference>
<dbReference type="PANTHER" id="PTHR21207">
    <property type="entry name" value="PARKIN COREGULATED GENE PROTEIN PARK2 COREGULATED"/>
    <property type="match status" value="1"/>
</dbReference>
<dbReference type="Proteomes" id="UP001208570">
    <property type="component" value="Unassembled WGS sequence"/>
</dbReference>
<evidence type="ECO:0000256" key="1">
    <source>
        <dbReference type="SAM" id="MobiDB-lite"/>
    </source>
</evidence>
<feature type="compositionally biased region" description="Basic and acidic residues" evidence="1">
    <location>
        <begin position="204"/>
        <end position="219"/>
    </location>
</feature>
<organism evidence="2 3">
    <name type="scientific">Paralvinella palmiformis</name>
    <dbReference type="NCBI Taxonomy" id="53620"/>
    <lineage>
        <taxon>Eukaryota</taxon>
        <taxon>Metazoa</taxon>
        <taxon>Spiralia</taxon>
        <taxon>Lophotrochozoa</taxon>
        <taxon>Annelida</taxon>
        <taxon>Polychaeta</taxon>
        <taxon>Sedentaria</taxon>
        <taxon>Canalipalpata</taxon>
        <taxon>Terebellida</taxon>
        <taxon>Terebelliformia</taxon>
        <taxon>Alvinellidae</taxon>
        <taxon>Paralvinella</taxon>
    </lineage>
</organism>
<name>A0AAD9J970_9ANNE</name>
<evidence type="ECO:0000313" key="2">
    <source>
        <dbReference type="EMBL" id="KAK2148604.1"/>
    </source>
</evidence>
<protein>
    <recommendedName>
        <fullName evidence="4">Parkin co-regulated protein</fullName>
    </recommendedName>
</protein>
<dbReference type="GO" id="GO:0030544">
    <property type="term" value="F:Hsp70 protein binding"/>
    <property type="evidence" value="ECO:0007669"/>
    <property type="project" value="TreeGrafter"/>
</dbReference>